<evidence type="ECO:0008006" key="3">
    <source>
        <dbReference type="Google" id="ProtNLM"/>
    </source>
</evidence>
<dbReference type="SUPFAM" id="SSF56954">
    <property type="entry name" value="Outer membrane efflux proteins (OEP)"/>
    <property type="match status" value="1"/>
</dbReference>
<keyword evidence="1" id="KW-0175">Coiled coil</keyword>
<proteinExistence type="predicted"/>
<sequence>MRQSVKRAGGICAAALALSGCMSDFGSGMMPGDLMPTDIVTRFRTPDASQAMKPTYAEKITADSQIIQGLALRSSVLPDGTVSDQVAAAVLAANSRTAEAELRAATLRSEAASKNWLPKIGPQVNLTSLGSLAANLVVDQVLFDNGRRAGERAFAVADVEVAAVSLAQDTNNRVATALKLYTNAIEARDTAALNRVALKDMTHFEWVMQERVKGGVSDVSDLTILRQKLLEIRATLDASVEREATSMSELNAMSVHPLDAMHGMPEVPVNSFAGAPLSVVRAEAEKTRAIAASKVERAGLLPGLSAGATIGEGGGAGLSIGSDQLLGLGTKASLDASGMAEETATRKVRQSIEDANRTLRRLEKQLSAKTRQASEAATLAVQAKRNLDLFQEQYDAGQRQVMDVVGVYETYSRQQQSQITLKYEAVRLKIEMAQIQGVLADGSAI</sequence>
<name>A0A0F9V4A9_9ZZZZ</name>
<protein>
    <recommendedName>
        <fullName evidence="3">Transporter</fullName>
    </recommendedName>
</protein>
<dbReference type="PROSITE" id="PS51257">
    <property type="entry name" value="PROKAR_LIPOPROTEIN"/>
    <property type="match status" value="1"/>
</dbReference>
<gene>
    <name evidence="2" type="ORF">LCGC14_0186120</name>
</gene>
<feature type="coiled-coil region" evidence="1">
    <location>
        <begin position="345"/>
        <end position="400"/>
    </location>
</feature>
<accession>A0A0F9V4A9</accession>
<dbReference type="Gene3D" id="1.20.1600.10">
    <property type="entry name" value="Outer membrane efflux proteins (OEP)"/>
    <property type="match status" value="1"/>
</dbReference>
<evidence type="ECO:0000256" key="1">
    <source>
        <dbReference type="SAM" id="Coils"/>
    </source>
</evidence>
<dbReference type="AlphaFoldDB" id="A0A0F9V4A9"/>
<reference evidence="2" key="1">
    <citation type="journal article" date="2015" name="Nature">
        <title>Complex archaea that bridge the gap between prokaryotes and eukaryotes.</title>
        <authorList>
            <person name="Spang A."/>
            <person name="Saw J.H."/>
            <person name="Jorgensen S.L."/>
            <person name="Zaremba-Niedzwiedzka K."/>
            <person name="Martijn J."/>
            <person name="Lind A.E."/>
            <person name="van Eijk R."/>
            <person name="Schleper C."/>
            <person name="Guy L."/>
            <person name="Ettema T.J."/>
        </authorList>
    </citation>
    <scope>NUCLEOTIDE SEQUENCE</scope>
</reference>
<organism evidence="2">
    <name type="scientific">marine sediment metagenome</name>
    <dbReference type="NCBI Taxonomy" id="412755"/>
    <lineage>
        <taxon>unclassified sequences</taxon>
        <taxon>metagenomes</taxon>
        <taxon>ecological metagenomes</taxon>
    </lineage>
</organism>
<dbReference type="EMBL" id="LAZR01000077">
    <property type="protein sequence ID" value="KKN94537.1"/>
    <property type="molecule type" value="Genomic_DNA"/>
</dbReference>
<dbReference type="GO" id="GO:0015562">
    <property type="term" value="F:efflux transmembrane transporter activity"/>
    <property type="evidence" value="ECO:0007669"/>
    <property type="project" value="InterPro"/>
</dbReference>
<evidence type="ECO:0000313" key="2">
    <source>
        <dbReference type="EMBL" id="KKN94537.1"/>
    </source>
</evidence>
<comment type="caution">
    <text evidence="2">The sequence shown here is derived from an EMBL/GenBank/DDBJ whole genome shotgun (WGS) entry which is preliminary data.</text>
</comment>